<evidence type="ECO:0000259" key="5">
    <source>
        <dbReference type="PROSITE" id="PS50943"/>
    </source>
</evidence>
<gene>
    <name evidence="6" type="ORF">SAMN05660826_00413</name>
</gene>
<dbReference type="InterPro" id="IPR050336">
    <property type="entry name" value="Chromosome_partition/occlusion"/>
</dbReference>
<dbReference type="FunFam" id="3.90.1530.30:FF:000001">
    <property type="entry name" value="Chromosome partitioning protein ParB"/>
    <property type="match status" value="1"/>
</dbReference>
<dbReference type="RefSeq" id="WP_084098587.1">
    <property type="nucleotide sequence ID" value="NZ_FRCR01000002.1"/>
</dbReference>
<dbReference type="GO" id="GO:0009295">
    <property type="term" value="C:nucleoid"/>
    <property type="evidence" value="ECO:0007669"/>
    <property type="project" value="UniProtKB-SubCell"/>
</dbReference>
<dbReference type="GO" id="GO:0005694">
    <property type="term" value="C:chromosome"/>
    <property type="evidence" value="ECO:0007669"/>
    <property type="project" value="TreeGrafter"/>
</dbReference>
<dbReference type="SMART" id="SM00470">
    <property type="entry name" value="ParB"/>
    <property type="match status" value="1"/>
</dbReference>
<evidence type="ECO:0000313" key="6">
    <source>
        <dbReference type="EMBL" id="SHM18204.1"/>
    </source>
</evidence>
<dbReference type="Pfam" id="PF17762">
    <property type="entry name" value="HTH_ParB"/>
    <property type="match status" value="1"/>
</dbReference>
<dbReference type="InterPro" id="IPR036086">
    <property type="entry name" value="ParB/Sulfiredoxin_sf"/>
</dbReference>
<dbReference type="STRING" id="447595.SAMN05660826_00413"/>
<dbReference type="NCBIfam" id="TIGR00180">
    <property type="entry name" value="parB_part"/>
    <property type="match status" value="1"/>
</dbReference>
<dbReference type="GO" id="GO:0045881">
    <property type="term" value="P:positive regulation of sporulation resulting in formation of a cellular spore"/>
    <property type="evidence" value="ECO:0007669"/>
    <property type="project" value="TreeGrafter"/>
</dbReference>
<dbReference type="CDD" id="cd16393">
    <property type="entry name" value="SPO0J_N"/>
    <property type="match status" value="1"/>
</dbReference>
<dbReference type="PANTHER" id="PTHR33375:SF1">
    <property type="entry name" value="CHROMOSOME-PARTITIONING PROTEIN PARB-RELATED"/>
    <property type="match status" value="1"/>
</dbReference>
<dbReference type="GO" id="GO:0007059">
    <property type="term" value="P:chromosome segregation"/>
    <property type="evidence" value="ECO:0007669"/>
    <property type="project" value="UniProtKB-KW"/>
</dbReference>
<dbReference type="SUPFAM" id="SSF110849">
    <property type="entry name" value="ParB/Sulfiredoxin"/>
    <property type="match status" value="1"/>
</dbReference>
<dbReference type="Gene3D" id="3.90.1530.30">
    <property type="match status" value="1"/>
</dbReference>
<dbReference type="Pfam" id="PF23552">
    <property type="entry name" value="ParB_C"/>
    <property type="match status" value="1"/>
</dbReference>
<dbReference type="FunFam" id="1.10.10.2830:FF:000001">
    <property type="entry name" value="Chromosome partitioning protein ParB"/>
    <property type="match status" value="1"/>
</dbReference>
<organism evidence="6 7">
    <name type="scientific">Caldanaerovirga acetigignens</name>
    <dbReference type="NCBI Taxonomy" id="447595"/>
    <lineage>
        <taxon>Bacteria</taxon>
        <taxon>Bacillati</taxon>
        <taxon>Bacillota</taxon>
        <taxon>Clostridia</taxon>
        <taxon>Thermosediminibacterales</taxon>
        <taxon>Thermosediminibacteraceae</taxon>
        <taxon>Caldanaerovirga</taxon>
    </lineage>
</organism>
<protein>
    <submittedName>
        <fullName evidence="6">Chromosome partitioning protein, ParB family</fullName>
    </submittedName>
</protein>
<evidence type="ECO:0000313" key="7">
    <source>
        <dbReference type="Proteomes" id="UP000184375"/>
    </source>
</evidence>
<comment type="similarity">
    <text evidence="2">Belongs to the ParB family.</text>
</comment>
<evidence type="ECO:0000256" key="3">
    <source>
        <dbReference type="ARBA" id="ARBA00022829"/>
    </source>
</evidence>
<dbReference type="Proteomes" id="UP000184375">
    <property type="component" value="Unassembled WGS sequence"/>
</dbReference>
<proteinExistence type="inferred from homology"/>
<dbReference type="InterPro" id="IPR057240">
    <property type="entry name" value="ParB_dimer_C"/>
</dbReference>
<dbReference type="InterPro" id="IPR041468">
    <property type="entry name" value="HTH_ParB/Spo0J"/>
</dbReference>
<dbReference type="EMBL" id="FRCR01000002">
    <property type="protein sequence ID" value="SHM18204.1"/>
    <property type="molecule type" value="Genomic_DNA"/>
</dbReference>
<accession>A0A1M7GP69</accession>
<keyword evidence="4" id="KW-0238">DNA-binding</keyword>
<dbReference type="Pfam" id="PF02195">
    <property type="entry name" value="ParB_N"/>
    <property type="match status" value="1"/>
</dbReference>
<dbReference type="PANTHER" id="PTHR33375">
    <property type="entry name" value="CHROMOSOME-PARTITIONING PROTEIN PARB-RELATED"/>
    <property type="match status" value="1"/>
</dbReference>
<dbReference type="InterPro" id="IPR004437">
    <property type="entry name" value="ParB/RepB/Spo0J"/>
</dbReference>
<dbReference type="InterPro" id="IPR001387">
    <property type="entry name" value="Cro/C1-type_HTH"/>
</dbReference>
<dbReference type="CDD" id="cd00093">
    <property type="entry name" value="HTH_XRE"/>
    <property type="match status" value="1"/>
</dbReference>
<reference evidence="7" key="1">
    <citation type="submission" date="2016-11" db="EMBL/GenBank/DDBJ databases">
        <authorList>
            <person name="Varghese N."/>
            <person name="Submissions S."/>
        </authorList>
    </citation>
    <scope>NUCLEOTIDE SEQUENCE [LARGE SCALE GENOMIC DNA]</scope>
    <source>
        <strain evidence="7">DSM 18802</strain>
    </source>
</reference>
<dbReference type="SUPFAM" id="SSF109709">
    <property type="entry name" value="KorB DNA-binding domain-like"/>
    <property type="match status" value="1"/>
</dbReference>
<dbReference type="AlphaFoldDB" id="A0A1M7GP69"/>
<evidence type="ECO:0000256" key="2">
    <source>
        <dbReference type="ARBA" id="ARBA00006295"/>
    </source>
</evidence>
<evidence type="ECO:0000256" key="1">
    <source>
        <dbReference type="ARBA" id="ARBA00004453"/>
    </source>
</evidence>
<keyword evidence="7" id="KW-1185">Reference proteome</keyword>
<name>A0A1M7GP69_9FIRM</name>
<sequence length="283" mass="32335">MSKKGLGKGLGALIPMIDEKDEGSIQEVDIEEIKPNKMQPRKDFDEEKIRELASSIKEHGVLQPVILRKAKEGYELVAGERRWRAAKLAGIKKIPAVVKNLTDAEVMQIALIENLQREDLTPMEEAMAYKRLMEEYGMTQEELASKIGKSRSQIANTVRLLNLESEIQEMINQKKITAGHARAILAIEDPKERIKIAKKIIEENMSVRETEEVIKRISIKSGKTMRKNNKNEINPALIHVAEQLQRALGTKVRIKGSERRGRIEIEYYSEDELERILEVIVKF</sequence>
<dbReference type="InterPro" id="IPR003115">
    <property type="entry name" value="ParB_N"/>
</dbReference>
<comment type="subcellular location">
    <subcellularLocation>
        <location evidence="1">Cytoplasm</location>
        <location evidence="1">Nucleoid</location>
    </subcellularLocation>
</comment>
<dbReference type="Gene3D" id="1.10.10.2830">
    <property type="match status" value="1"/>
</dbReference>
<evidence type="ECO:0000256" key="4">
    <source>
        <dbReference type="ARBA" id="ARBA00023125"/>
    </source>
</evidence>
<dbReference type="PROSITE" id="PS50943">
    <property type="entry name" value="HTH_CROC1"/>
    <property type="match status" value="1"/>
</dbReference>
<feature type="domain" description="HTH cro/C1-type" evidence="5">
    <location>
        <begin position="130"/>
        <end position="156"/>
    </location>
</feature>
<keyword evidence="3" id="KW-0159">Chromosome partition</keyword>
<dbReference type="OrthoDB" id="9802051at2"/>
<dbReference type="GO" id="GO:0003677">
    <property type="term" value="F:DNA binding"/>
    <property type="evidence" value="ECO:0007669"/>
    <property type="project" value="UniProtKB-KW"/>
</dbReference>